<name>A0ABS4H5S2_9BACL</name>
<dbReference type="Gene3D" id="3.90.1200.10">
    <property type="match status" value="1"/>
</dbReference>
<feature type="region of interest" description="Disordered" evidence="1">
    <location>
        <begin position="509"/>
        <end position="565"/>
    </location>
</feature>
<feature type="compositionally biased region" description="Low complexity" evidence="1">
    <location>
        <begin position="539"/>
        <end position="558"/>
    </location>
</feature>
<dbReference type="RefSeq" id="WP_209851313.1">
    <property type="nucleotide sequence ID" value="NZ_CBCRVE010000009.1"/>
</dbReference>
<proteinExistence type="predicted"/>
<evidence type="ECO:0000313" key="2">
    <source>
        <dbReference type="EMBL" id="MBP1937875.1"/>
    </source>
</evidence>
<keyword evidence="3" id="KW-1185">Reference proteome</keyword>
<dbReference type="Gene3D" id="3.30.200.20">
    <property type="entry name" value="Phosphorylase Kinase, domain 1"/>
    <property type="match status" value="1"/>
</dbReference>
<dbReference type="NCBIfam" id="TIGR02906">
    <property type="entry name" value="spore_CotS"/>
    <property type="match status" value="1"/>
</dbReference>
<feature type="compositionally biased region" description="Basic residues" evidence="1">
    <location>
        <begin position="509"/>
        <end position="520"/>
    </location>
</feature>
<dbReference type="Proteomes" id="UP001519273">
    <property type="component" value="Unassembled WGS sequence"/>
</dbReference>
<evidence type="ECO:0000256" key="1">
    <source>
        <dbReference type="SAM" id="MobiDB-lite"/>
    </source>
</evidence>
<dbReference type="InterPro" id="IPR011009">
    <property type="entry name" value="Kinase-like_dom_sf"/>
</dbReference>
<dbReference type="InterPro" id="IPR047175">
    <property type="entry name" value="CotS-like"/>
</dbReference>
<accession>A0ABS4H5S2</accession>
<evidence type="ECO:0000313" key="3">
    <source>
        <dbReference type="Proteomes" id="UP001519273"/>
    </source>
</evidence>
<protein>
    <submittedName>
        <fullName evidence="2">CotS family spore coat protein</fullName>
    </submittedName>
</protein>
<dbReference type="PANTHER" id="PTHR39179">
    <property type="entry name" value="SPORE COAT PROTEIN I"/>
    <property type="match status" value="1"/>
</dbReference>
<organism evidence="2 3">
    <name type="scientific">Paenibacillus sediminis</name>
    <dbReference type="NCBI Taxonomy" id="664909"/>
    <lineage>
        <taxon>Bacteria</taxon>
        <taxon>Bacillati</taxon>
        <taxon>Bacillota</taxon>
        <taxon>Bacilli</taxon>
        <taxon>Bacillales</taxon>
        <taxon>Paenibacillaceae</taxon>
        <taxon>Paenibacillus</taxon>
    </lineage>
</organism>
<gene>
    <name evidence="2" type="ORF">J2Z20_002792</name>
</gene>
<sequence>MQEYIIQPWDELNAAGSAVLNLEQYVPPEVEAMAWEVVGLYDMKVSGMSLITAKPDKGGAIWRIDTNKGPRSLKVLHRTPYRSLFSVGAQEYVVRQGGRVPSLIPARDGQLYVEAGGKLWIVTDWITLQPASKIDLEGAMQLCKGLGEFHRHTKGYVPPELAANSSRLYKWPKYYEKIITKIGWFRDIANAYSEMPASKQLLSVVDMFDKQAREALVRLEASSYYKMIAMGEPYWGLVHQDYGWSNGQMGPGGIWVIDLDGVAYDLPIRDLRKLITSTMDDMGVWDVTWMRGMIEAYHEGNPIDAETFEVLLNDMSLPNEFYKHVKEVVFEPTLTLNSELEVLLQRLMATEDSKRAALAELAADKSKYAQGDYSKAPENYAVTRIPSEHVFKGTPLGASRGETYDRDITPEVRVPEFAVSISPEIAPVQRAQRKVIQFNLKPKRKKQTSKRSGSKKKLVKNVAATKVVSKKVDSQKITSKKITSKKVISKNAAKSKVVEKQTIKKTTKTNTKKIVTRKKQSISTPKTSPWIPKELSALKKVSSVKTTNRTKTTNPTKKTTNKKLA</sequence>
<reference evidence="2 3" key="1">
    <citation type="submission" date="2021-03" db="EMBL/GenBank/DDBJ databases">
        <title>Genomic Encyclopedia of Type Strains, Phase IV (KMG-IV): sequencing the most valuable type-strain genomes for metagenomic binning, comparative biology and taxonomic classification.</title>
        <authorList>
            <person name="Goeker M."/>
        </authorList>
    </citation>
    <scope>NUCLEOTIDE SEQUENCE [LARGE SCALE GENOMIC DNA]</scope>
    <source>
        <strain evidence="2 3">DSM 23491</strain>
    </source>
</reference>
<dbReference type="PANTHER" id="PTHR39179:SF1">
    <property type="entry name" value="SPORE COAT PROTEIN I"/>
    <property type="match status" value="1"/>
</dbReference>
<dbReference type="InterPro" id="IPR014255">
    <property type="entry name" value="Spore_coat_CotS"/>
</dbReference>
<keyword evidence="2" id="KW-0946">Virion</keyword>
<comment type="caution">
    <text evidence="2">The sequence shown here is derived from an EMBL/GenBank/DDBJ whole genome shotgun (WGS) entry which is preliminary data.</text>
</comment>
<keyword evidence="2" id="KW-0167">Capsid protein</keyword>
<dbReference type="SUPFAM" id="SSF56112">
    <property type="entry name" value="Protein kinase-like (PK-like)"/>
    <property type="match status" value="1"/>
</dbReference>
<dbReference type="EMBL" id="JAGGKP010000008">
    <property type="protein sequence ID" value="MBP1937875.1"/>
    <property type="molecule type" value="Genomic_DNA"/>
</dbReference>